<dbReference type="RefSeq" id="WP_106331145.1">
    <property type="nucleotide sequence ID" value="NZ_BOMO01000195.1"/>
</dbReference>
<gene>
    <name evidence="1" type="ORF">CLV67_14717</name>
</gene>
<organism evidence="1 2">
    <name type="scientific">Actinoplanes italicus</name>
    <dbReference type="NCBI Taxonomy" id="113567"/>
    <lineage>
        <taxon>Bacteria</taxon>
        <taxon>Bacillati</taxon>
        <taxon>Actinomycetota</taxon>
        <taxon>Actinomycetes</taxon>
        <taxon>Micromonosporales</taxon>
        <taxon>Micromonosporaceae</taxon>
        <taxon>Actinoplanes</taxon>
    </lineage>
</organism>
<sequence>MSERAAATRPTSRHSRPGRRALVAADLSALRGPVSGVVELPHRLVWAPSPAGRFDLDDPFDRIRLYEIVLREAVQQAELRTWLDADLLAVLWPQLYLPRGVRQAWEAVHPGLAAVVAA</sequence>
<evidence type="ECO:0000313" key="2">
    <source>
        <dbReference type="Proteomes" id="UP000239415"/>
    </source>
</evidence>
<dbReference type="EMBL" id="PVMZ01000047">
    <property type="protein sequence ID" value="PRX04731.1"/>
    <property type="molecule type" value="Genomic_DNA"/>
</dbReference>
<dbReference type="OrthoDB" id="3296614at2"/>
<dbReference type="AlphaFoldDB" id="A0A2T0JB30"/>
<protein>
    <submittedName>
        <fullName evidence="1">Uncharacterized protein</fullName>
    </submittedName>
</protein>
<name>A0A2T0JB30_9ACTN</name>
<evidence type="ECO:0000313" key="1">
    <source>
        <dbReference type="EMBL" id="PRX04731.1"/>
    </source>
</evidence>
<comment type="caution">
    <text evidence="1">The sequence shown here is derived from an EMBL/GenBank/DDBJ whole genome shotgun (WGS) entry which is preliminary data.</text>
</comment>
<reference evidence="1 2" key="1">
    <citation type="submission" date="2018-03" db="EMBL/GenBank/DDBJ databases">
        <title>Genomic Encyclopedia of Archaeal and Bacterial Type Strains, Phase II (KMG-II): from individual species to whole genera.</title>
        <authorList>
            <person name="Goeker M."/>
        </authorList>
    </citation>
    <scope>NUCLEOTIDE SEQUENCE [LARGE SCALE GENOMIC DNA]</scope>
    <source>
        <strain evidence="1 2">DSM 43146</strain>
    </source>
</reference>
<proteinExistence type="predicted"/>
<keyword evidence="2" id="KW-1185">Reference proteome</keyword>
<dbReference type="Proteomes" id="UP000239415">
    <property type="component" value="Unassembled WGS sequence"/>
</dbReference>
<accession>A0A2T0JB30</accession>